<gene>
    <name evidence="2" type="ORF">GNLVRS02_ARAD1D51282g</name>
</gene>
<evidence type="ECO:0000256" key="1">
    <source>
        <dbReference type="SAM" id="Phobius"/>
    </source>
</evidence>
<dbReference type="AlphaFoldDB" id="A0A060TK05"/>
<accession>A0A060TK05</accession>
<name>A0A060TK05_BLAAD</name>
<feature type="transmembrane region" description="Helical" evidence="1">
    <location>
        <begin position="49"/>
        <end position="73"/>
    </location>
</feature>
<protein>
    <submittedName>
        <fullName evidence="2">ARAD1D51282p</fullName>
    </submittedName>
</protein>
<keyword evidence="1" id="KW-0812">Transmembrane</keyword>
<proteinExistence type="predicted"/>
<keyword evidence="1" id="KW-0472">Membrane</keyword>
<reference evidence="2" key="1">
    <citation type="submission" date="2014-02" db="EMBL/GenBank/DDBJ databases">
        <authorList>
            <person name="Genoscope - CEA"/>
        </authorList>
    </citation>
    <scope>NUCLEOTIDE SEQUENCE</scope>
    <source>
        <strain evidence="2">LS3</strain>
    </source>
</reference>
<dbReference type="EMBL" id="HG937694">
    <property type="protein sequence ID" value="CDP39142.1"/>
    <property type="molecule type" value="Genomic_DNA"/>
</dbReference>
<keyword evidence="1" id="KW-1133">Transmembrane helix</keyword>
<organism evidence="2">
    <name type="scientific">Blastobotrys adeninivorans</name>
    <name type="common">Yeast</name>
    <name type="synonym">Arxula adeninivorans</name>
    <dbReference type="NCBI Taxonomy" id="409370"/>
    <lineage>
        <taxon>Eukaryota</taxon>
        <taxon>Fungi</taxon>
        <taxon>Dikarya</taxon>
        <taxon>Ascomycota</taxon>
        <taxon>Saccharomycotina</taxon>
        <taxon>Dipodascomycetes</taxon>
        <taxon>Dipodascales</taxon>
        <taxon>Trichomonascaceae</taxon>
        <taxon>Blastobotrys</taxon>
    </lineage>
</organism>
<evidence type="ECO:0000313" key="2">
    <source>
        <dbReference type="EMBL" id="CDP39142.1"/>
    </source>
</evidence>
<reference evidence="2" key="2">
    <citation type="submission" date="2014-06" db="EMBL/GenBank/DDBJ databases">
        <title>The complete genome of Blastobotrys (Arxula) adeninivorans LS3 - a yeast of biotechnological interest.</title>
        <authorList>
            <person name="Kunze G."/>
            <person name="Gaillardin C."/>
            <person name="Czernicka M."/>
            <person name="Durrens P."/>
            <person name="Martin T."/>
            <person name="Boer E."/>
            <person name="Gabaldon T."/>
            <person name="Cruz J."/>
            <person name="Talla E."/>
            <person name="Marck C."/>
            <person name="Goffeau A."/>
            <person name="Barbe V."/>
            <person name="Baret P."/>
            <person name="Baronian K."/>
            <person name="Beier S."/>
            <person name="Bleykasten C."/>
            <person name="Bode R."/>
            <person name="Casaregola S."/>
            <person name="Despons L."/>
            <person name="Fairhead C."/>
            <person name="Giersberg M."/>
            <person name="Gierski P."/>
            <person name="Hahnel U."/>
            <person name="Hartmann A."/>
            <person name="Jankowska D."/>
            <person name="Jubin C."/>
            <person name="Jung P."/>
            <person name="Lafontaine I."/>
            <person name="Leh-Louis V."/>
            <person name="Lemaire M."/>
            <person name="Marcet-Houben M."/>
            <person name="Mascher M."/>
            <person name="Morel G."/>
            <person name="Richard G.-F."/>
            <person name="Riechen J."/>
            <person name="Sacerdot C."/>
            <person name="Sarkar A."/>
            <person name="Savel G."/>
            <person name="Schacherer J."/>
            <person name="Sherman D."/>
            <person name="Straub M.-L."/>
            <person name="Stein N."/>
            <person name="Thierry A."/>
            <person name="Trautwein-Schult A."/>
            <person name="Westhof E."/>
            <person name="Worch S."/>
            <person name="Dujon B."/>
            <person name="Souciet J.-L."/>
            <person name="Wincker P."/>
            <person name="Scholz U."/>
            <person name="Neuveglise N."/>
        </authorList>
    </citation>
    <scope>NUCLEOTIDE SEQUENCE</scope>
    <source>
        <strain evidence="2">LS3</strain>
    </source>
</reference>
<sequence>MGSSYVYKRSALTYTCRYTKRKVRQYRFGEDLLRAPFSVRFRKYIKDRLCTICGIRLLLVMIAISIALLLPMVSYACFVSNVVRPSEEHTNPNYVYDMEPILSKISVDDSYSGLWDDQNSYKIGERFYLRYNEDDIFMVDRHDEQRSDITAVEMLDVLNREFGSNFSIRVFELRDNLVLHIGMNRGTYIYERRNVKRETKDGTDLNILASKLCVDRNRGLDPSCGDNVSSGNKYKSAHNCGNQGGKGYQCSKPQGPSGNNYGLCCYTLKTAKSCQYEGGVCFTDKTKIRVVRSLYMNHRV</sequence>